<dbReference type="AlphaFoldDB" id="A0A918WMJ0"/>
<comment type="caution">
    <text evidence="2">The sequence shown here is derived from an EMBL/GenBank/DDBJ whole genome shotgun (WGS) entry which is preliminary data.</text>
</comment>
<gene>
    <name evidence="2" type="ORF">GCM10010507_40930</name>
</gene>
<dbReference type="Proteomes" id="UP000646244">
    <property type="component" value="Unassembled WGS sequence"/>
</dbReference>
<organism evidence="2 3">
    <name type="scientific">Streptomyces cinnamoneus</name>
    <name type="common">Streptoverticillium cinnamoneum</name>
    <dbReference type="NCBI Taxonomy" id="53446"/>
    <lineage>
        <taxon>Bacteria</taxon>
        <taxon>Bacillati</taxon>
        <taxon>Actinomycetota</taxon>
        <taxon>Actinomycetes</taxon>
        <taxon>Kitasatosporales</taxon>
        <taxon>Streptomycetaceae</taxon>
        <taxon>Streptomyces</taxon>
        <taxon>Streptomyces cinnamoneus group</taxon>
    </lineage>
</organism>
<protein>
    <submittedName>
        <fullName evidence="2">Uncharacterized protein</fullName>
    </submittedName>
</protein>
<evidence type="ECO:0000256" key="1">
    <source>
        <dbReference type="SAM" id="MobiDB-lite"/>
    </source>
</evidence>
<name>A0A918WMJ0_STRCJ</name>
<evidence type="ECO:0000313" key="2">
    <source>
        <dbReference type="EMBL" id="GHC59831.1"/>
    </source>
</evidence>
<accession>A0A918WMJ0</accession>
<proteinExistence type="predicted"/>
<sequence>MEEGQHDGCRVRIAERRDEIGPVHAFKGAFERRGIVPVEPYGPASVHGGGASAGGLDAPAPGGEPGGDAAAGGAGGPDDQGELLGGSVHQLLPAKWAARSWTASGFQ</sequence>
<dbReference type="EMBL" id="BMVB01000014">
    <property type="protein sequence ID" value="GHC59831.1"/>
    <property type="molecule type" value="Genomic_DNA"/>
</dbReference>
<reference evidence="2" key="1">
    <citation type="journal article" date="2014" name="Int. J. Syst. Evol. Microbiol.">
        <title>Complete genome sequence of Corynebacterium casei LMG S-19264T (=DSM 44701T), isolated from a smear-ripened cheese.</title>
        <authorList>
            <consortium name="US DOE Joint Genome Institute (JGI-PGF)"/>
            <person name="Walter F."/>
            <person name="Albersmeier A."/>
            <person name="Kalinowski J."/>
            <person name="Ruckert C."/>
        </authorList>
    </citation>
    <scope>NUCLEOTIDE SEQUENCE</scope>
    <source>
        <strain evidence="2">JCM 4633</strain>
    </source>
</reference>
<evidence type="ECO:0000313" key="3">
    <source>
        <dbReference type="Proteomes" id="UP000646244"/>
    </source>
</evidence>
<feature type="region of interest" description="Disordered" evidence="1">
    <location>
        <begin position="47"/>
        <end position="85"/>
    </location>
</feature>
<feature type="compositionally biased region" description="Gly residues" evidence="1">
    <location>
        <begin position="63"/>
        <end position="78"/>
    </location>
</feature>
<reference evidence="2" key="2">
    <citation type="submission" date="2020-09" db="EMBL/GenBank/DDBJ databases">
        <authorList>
            <person name="Sun Q."/>
            <person name="Ohkuma M."/>
        </authorList>
    </citation>
    <scope>NUCLEOTIDE SEQUENCE</scope>
    <source>
        <strain evidence="2">JCM 4633</strain>
    </source>
</reference>